<evidence type="ECO:0000313" key="1">
    <source>
        <dbReference type="EMBL" id="OGD85532.1"/>
    </source>
</evidence>
<dbReference type="AlphaFoldDB" id="A0A1F5G0Z2"/>
<dbReference type="EMBL" id="MFAT01000065">
    <property type="protein sequence ID" value="OGD85532.1"/>
    <property type="molecule type" value="Genomic_DNA"/>
</dbReference>
<evidence type="ECO:0000313" key="2">
    <source>
        <dbReference type="Proteomes" id="UP000176317"/>
    </source>
</evidence>
<comment type="caution">
    <text evidence="1">The sequence shown here is derived from an EMBL/GenBank/DDBJ whole genome shotgun (WGS) entry which is preliminary data.</text>
</comment>
<protein>
    <submittedName>
        <fullName evidence="1">Uncharacterized protein</fullName>
    </submittedName>
</protein>
<reference evidence="1 2" key="1">
    <citation type="journal article" date="2016" name="Nat. Commun.">
        <title>Thousands of microbial genomes shed light on interconnected biogeochemical processes in an aquifer system.</title>
        <authorList>
            <person name="Anantharaman K."/>
            <person name="Brown C.T."/>
            <person name="Hug L.A."/>
            <person name="Sharon I."/>
            <person name="Castelle C.J."/>
            <person name="Probst A.J."/>
            <person name="Thomas B.C."/>
            <person name="Singh A."/>
            <person name="Wilkins M.J."/>
            <person name="Karaoz U."/>
            <person name="Brodie E.L."/>
            <person name="Williams K.H."/>
            <person name="Hubbard S.S."/>
            <person name="Banfield J.F."/>
        </authorList>
    </citation>
    <scope>NUCLEOTIDE SEQUENCE [LARGE SCALE GENOMIC DNA]</scope>
</reference>
<proteinExistence type="predicted"/>
<accession>A0A1F5G0Z2</accession>
<name>A0A1F5G0Z2_9BACT</name>
<gene>
    <name evidence="1" type="ORF">A2164_00795</name>
</gene>
<dbReference type="Pfam" id="PF05258">
    <property type="entry name" value="DciA"/>
    <property type="match status" value="1"/>
</dbReference>
<sequence length="100" mass="11497">MFTRVNNILNTLPKRKKGAGTFLALRVRQTTKEVLDKMCRDYPEEVARSVKVKTFKNGILTVQSPQLLSAELHTRSGELKEDINRVLGKDVVEKIRFRIN</sequence>
<dbReference type="InterPro" id="IPR007922">
    <property type="entry name" value="DciA-like"/>
</dbReference>
<organism evidence="1 2">
    <name type="scientific">Candidatus Curtissbacteria bacterium RBG_13_35_7</name>
    <dbReference type="NCBI Taxonomy" id="1797705"/>
    <lineage>
        <taxon>Bacteria</taxon>
        <taxon>Candidatus Curtissiibacteriota</taxon>
    </lineage>
</organism>
<dbReference type="Proteomes" id="UP000176317">
    <property type="component" value="Unassembled WGS sequence"/>
</dbReference>